<feature type="compositionally biased region" description="Pro residues" evidence="3">
    <location>
        <begin position="380"/>
        <end position="389"/>
    </location>
</feature>
<sequence>MQEDEGHTEKEPGKSSQALHTSWKRNDTVPIKILVPSGAVGAIIGKGGESIAQVQWETGARMKLSKLNDFYPGTVERVCLIQGTLEGVTRMHNYIMDRMLEKPECMGATAGPGSGPGPPGSVIRPTGPGLPGEATQQAGTASAPTTITTGSTTATPVATDAGGASSVWPQASSIPGSRLPWGRHQQVKILVPNCTAGLVIGKVGAYVKEIKDRTGAFIQISQKSKEINLLERCITIAGEPDQCRAAVALVLAKIAEDPQSTSCPTISYSRVQGPVASAYPTGSPFAFATLPRFPSGPPGATGPTSSHLVRDSVVSGAGYLPIVDPYTSPVLHAALLQATALAASFNQRGPGPGYYPGACITTSPPPLSQAPQALQGSQPPSAPAQPPQPGASAIPSGQAPIPAGPAVGPNQPATGQTAPGFGSHEQSPQGPDLGLYAAVPNAVAAAAAAQLLTGGGGLWTTAGPAAGGEAAWNPGEPQIPGLTATHGGYEGPYPPQMNFAYYPATQSAMLASLASRHPGEATAGFTGGGPPAAGPEFYPTSPSFATASVQFAPPGTTLRVTSPGAAPAQLASVYPTALAAAATTTPQPSLLPMGPDRIPTGLGAAPGQTATQAIQLGDLFGSLRLGAGAAGTATPAAPYADFSPTEFGQAFAATLSQHGLLNVPGLGAYSVLTGSVPPVSSSGTMSMGGVEGPRPPVAMAPSRLIGTPAGLGVSIGPSRDTHVYGTTRPRAPLDQDPGTHYASSQPHYQQHQPQTMTVKRRGTNTASTGAPDGNLRQSSTAEQLGSSAKVASRAADVKRPASCYLPTTGSLDPSTGSSAVRTSSASEDSREEETDQPVSDPSASDPSNRGPHDTPVSTSPSRRSSSPPSPVGEVQSDRLVSTVSGQQVTTTTTAMVTRSIETSGGNRRTMKKALNGGPLTATHTPNGVKK</sequence>
<feature type="domain" description="K Homology" evidence="4">
    <location>
        <begin position="27"/>
        <end position="100"/>
    </location>
</feature>
<dbReference type="InterPro" id="IPR004088">
    <property type="entry name" value="KH_dom_type_1"/>
</dbReference>
<keyword evidence="1" id="KW-0677">Repeat</keyword>
<dbReference type="GO" id="GO:0003723">
    <property type="term" value="F:RNA binding"/>
    <property type="evidence" value="ECO:0007669"/>
    <property type="project" value="UniProtKB-UniRule"/>
</dbReference>
<dbReference type="EMBL" id="LUCM01000026">
    <property type="protein sequence ID" value="KAA0201230.1"/>
    <property type="molecule type" value="Genomic_DNA"/>
</dbReference>
<feature type="compositionally biased region" description="Low complexity" evidence="3">
    <location>
        <begin position="854"/>
        <end position="866"/>
    </location>
</feature>
<dbReference type="CDD" id="cd22435">
    <property type="entry name" value="KH-I_NOVA_rpt1"/>
    <property type="match status" value="1"/>
</dbReference>
<dbReference type="AlphaFoldDB" id="A0A8E0VS77"/>
<feature type="compositionally biased region" description="Polar residues" evidence="3">
    <location>
        <begin position="921"/>
        <end position="930"/>
    </location>
</feature>
<feature type="compositionally biased region" description="Polar residues" evidence="3">
    <location>
        <begin position="805"/>
        <end position="826"/>
    </location>
</feature>
<dbReference type="Proteomes" id="UP000728185">
    <property type="component" value="Unassembled WGS sequence"/>
</dbReference>
<accession>A0A8E0VS77</accession>
<dbReference type="InterPro" id="IPR004087">
    <property type="entry name" value="KH_dom"/>
</dbReference>
<feature type="region of interest" description="Disordered" evidence="3">
    <location>
        <begin position="1"/>
        <end position="22"/>
    </location>
</feature>
<feature type="domain" description="K Homology" evidence="4">
    <location>
        <begin position="183"/>
        <end position="255"/>
    </location>
</feature>
<dbReference type="PANTHER" id="PTHR10288">
    <property type="entry name" value="KH DOMAIN CONTAINING RNA BINDING PROTEIN"/>
    <property type="match status" value="1"/>
</dbReference>
<reference evidence="5" key="1">
    <citation type="submission" date="2019-05" db="EMBL/GenBank/DDBJ databases">
        <title>Annotation for the trematode Fasciolopsis buski.</title>
        <authorList>
            <person name="Choi Y.-J."/>
        </authorList>
    </citation>
    <scope>NUCLEOTIDE SEQUENCE</scope>
    <source>
        <strain evidence="5">HT</strain>
        <tissue evidence="5">Whole worm</tissue>
    </source>
</reference>
<evidence type="ECO:0000256" key="2">
    <source>
        <dbReference type="PROSITE-ProRule" id="PRU00117"/>
    </source>
</evidence>
<evidence type="ECO:0000256" key="1">
    <source>
        <dbReference type="ARBA" id="ARBA00022737"/>
    </source>
</evidence>
<dbReference type="CDD" id="cd22436">
    <property type="entry name" value="KH-I_NOVA_rpt2"/>
    <property type="match status" value="1"/>
</dbReference>
<dbReference type="Pfam" id="PF00013">
    <property type="entry name" value="KH_1"/>
    <property type="match status" value="2"/>
</dbReference>
<organism evidence="5 6">
    <name type="scientific">Fasciolopsis buskii</name>
    <dbReference type="NCBI Taxonomy" id="27845"/>
    <lineage>
        <taxon>Eukaryota</taxon>
        <taxon>Metazoa</taxon>
        <taxon>Spiralia</taxon>
        <taxon>Lophotrochozoa</taxon>
        <taxon>Platyhelminthes</taxon>
        <taxon>Trematoda</taxon>
        <taxon>Digenea</taxon>
        <taxon>Plagiorchiida</taxon>
        <taxon>Echinostomata</taxon>
        <taxon>Echinostomatoidea</taxon>
        <taxon>Fasciolidae</taxon>
        <taxon>Fasciolopsis</taxon>
    </lineage>
</organism>
<evidence type="ECO:0000313" key="6">
    <source>
        <dbReference type="Proteomes" id="UP000728185"/>
    </source>
</evidence>
<feature type="compositionally biased region" description="Low complexity" evidence="3">
    <location>
        <begin position="880"/>
        <end position="897"/>
    </location>
</feature>
<dbReference type="Gene3D" id="3.30.1370.10">
    <property type="entry name" value="K Homology domain, type 1"/>
    <property type="match status" value="2"/>
</dbReference>
<feature type="region of interest" description="Disordered" evidence="3">
    <location>
        <begin position="709"/>
        <end position="930"/>
    </location>
</feature>
<dbReference type="InterPro" id="IPR047276">
    <property type="entry name" value="KH-I_NOVA_rpt2"/>
</dbReference>
<feature type="compositionally biased region" description="Low complexity" evidence="3">
    <location>
        <begin position="369"/>
        <end position="379"/>
    </location>
</feature>
<evidence type="ECO:0000256" key="3">
    <source>
        <dbReference type="SAM" id="MobiDB-lite"/>
    </source>
</evidence>
<name>A0A8E0VS77_9TREM</name>
<gene>
    <name evidence="5" type="ORF">FBUS_04795</name>
</gene>
<dbReference type="InterPro" id="IPR047275">
    <property type="entry name" value="KH-I_NOVA_rpt1"/>
</dbReference>
<dbReference type="InterPro" id="IPR036612">
    <property type="entry name" value="KH_dom_type_1_sf"/>
</dbReference>
<dbReference type="SMART" id="SM00322">
    <property type="entry name" value="KH"/>
    <property type="match status" value="2"/>
</dbReference>
<feature type="compositionally biased region" description="Low complexity" evidence="3">
    <location>
        <begin position="138"/>
        <end position="159"/>
    </location>
</feature>
<feature type="region of interest" description="Disordered" evidence="3">
    <location>
        <begin position="356"/>
        <end position="433"/>
    </location>
</feature>
<feature type="compositionally biased region" description="Polar residues" evidence="3">
    <location>
        <begin position="775"/>
        <end position="786"/>
    </location>
</feature>
<keyword evidence="6" id="KW-1185">Reference proteome</keyword>
<dbReference type="OrthoDB" id="441329at2759"/>
<feature type="compositionally biased region" description="Basic and acidic residues" evidence="3">
    <location>
        <begin position="1"/>
        <end position="13"/>
    </location>
</feature>
<feature type="region of interest" description="Disordered" evidence="3">
    <location>
        <begin position="105"/>
        <end position="170"/>
    </location>
</feature>
<dbReference type="SUPFAM" id="SSF54791">
    <property type="entry name" value="Eukaryotic type KH-domain (KH-domain type I)"/>
    <property type="match status" value="2"/>
</dbReference>
<proteinExistence type="predicted"/>
<protein>
    <submittedName>
        <fullName evidence="5">RNA-binding protein Nova-1</fullName>
    </submittedName>
</protein>
<dbReference type="PROSITE" id="PS50084">
    <property type="entry name" value="KH_TYPE_1"/>
    <property type="match status" value="2"/>
</dbReference>
<comment type="caution">
    <text evidence="5">The sequence shown here is derived from an EMBL/GenBank/DDBJ whole genome shotgun (WGS) entry which is preliminary data.</text>
</comment>
<feature type="compositionally biased region" description="Low complexity" evidence="3">
    <location>
        <begin position="741"/>
        <end position="754"/>
    </location>
</feature>
<feature type="compositionally biased region" description="Polar residues" evidence="3">
    <location>
        <begin position="836"/>
        <end position="847"/>
    </location>
</feature>
<keyword evidence="2" id="KW-0694">RNA-binding</keyword>
<evidence type="ECO:0000259" key="4">
    <source>
        <dbReference type="SMART" id="SM00322"/>
    </source>
</evidence>
<evidence type="ECO:0000313" key="5">
    <source>
        <dbReference type="EMBL" id="KAA0201230.1"/>
    </source>
</evidence>